<dbReference type="Gene3D" id="1.10.443.10">
    <property type="entry name" value="Intergrase catalytic core"/>
    <property type="match status" value="1"/>
</dbReference>
<evidence type="ECO:0000256" key="6">
    <source>
        <dbReference type="ARBA" id="ARBA00022829"/>
    </source>
</evidence>
<dbReference type="PANTHER" id="PTHR30349">
    <property type="entry name" value="PHAGE INTEGRASE-RELATED"/>
    <property type="match status" value="1"/>
</dbReference>
<evidence type="ECO:0000256" key="5">
    <source>
        <dbReference type="ARBA" id="ARBA00022618"/>
    </source>
</evidence>
<gene>
    <name evidence="11" type="primary">xerD</name>
    <name evidence="14" type="ORF">D5400_21100</name>
</gene>
<dbReference type="InterPro" id="IPR023009">
    <property type="entry name" value="Tyrosine_recombinase_XerC/XerD"/>
</dbReference>
<proteinExistence type="inferred from homology"/>
<dbReference type="RefSeq" id="WP_126012456.1">
    <property type="nucleotide sequence ID" value="NZ_CP032509.1"/>
</dbReference>
<evidence type="ECO:0000259" key="13">
    <source>
        <dbReference type="PROSITE" id="PS51900"/>
    </source>
</evidence>
<dbReference type="InterPro" id="IPR004107">
    <property type="entry name" value="Integrase_SAM-like_N"/>
</dbReference>
<comment type="similarity">
    <text evidence="2 11">Belongs to the 'phage' integrase family. XerD subfamily.</text>
</comment>
<dbReference type="InterPro" id="IPR044068">
    <property type="entry name" value="CB"/>
</dbReference>
<keyword evidence="4 11" id="KW-0963">Cytoplasm</keyword>
<keyword evidence="8 11" id="KW-0238">DNA-binding</keyword>
<evidence type="ECO:0000256" key="1">
    <source>
        <dbReference type="ARBA" id="ARBA00004496"/>
    </source>
</evidence>
<dbReference type="PANTHER" id="PTHR30349:SF90">
    <property type="entry name" value="TYROSINE RECOMBINASE XERD"/>
    <property type="match status" value="1"/>
</dbReference>
<dbReference type="Proteomes" id="UP000268192">
    <property type="component" value="Chromosome"/>
</dbReference>
<dbReference type="InterPro" id="IPR010998">
    <property type="entry name" value="Integrase_recombinase_N"/>
</dbReference>
<dbReference type="Pfam" id="PF02899">
    <property type="entry name" value="Phage_int_SAM_1"/>
    <property type="match status" value="1"/>
</dbReference>
<feature type="active site" evidence="11">
    <location>
        <position position="159"/>
    </location>
</feature>
<dbReference type="InterPro" id="IPR011010">
    <property type="entry name" value="DNA_brk_join_enz"/>
</dbReference>
<dbReference type="InterPro" id="IPR050090">
    <property type="entry name" value="Tyrosine_recombinase_XerCD"/>
</dbReference>
<name>A0A3S9B930_9HYPH</name>
<dbReference type="AlphaFoldDB" id="A0A3S9B930"/>
<evidence type="ECO:0000256" key="3">
    <source>
        <dbReference type="ARBA" id="ARBA00015810"/>
    </source>
</evidence>
<comment type="subunit">
    <text evidence="11">Forms a cyclic heterotetrameric complex composed of two molecules of XerC and two molecules of XerD.</text>
</comment>
<feature type="domain" description="Core-binding (CB)" evidence="13">
    <location>
        <begin position="3"/>
        <end position="88"/>
    </location>
</feature>
<evidence type="ECO:0000256" key="9">
    <source>
        <dbReference type="ARBA" id="ARBA00023172"/>
    </source>
</evidence>
<dbReference type="GO" id="GO:0051301">
    <property type="term" value="P:cell division"/>
    <property type="evidence" value="ECO:0007669"/>
    <property type="project" value="UniProtKB-KW"/>
</dbReference>
<dbReference type="PROSITE" id="PS51900">
    <property type="entry name" value="CB"/>
    <property type="match status" value="1"/>
</dbReference>
<evidence type="ECO:0000313" key="14">
    <source>
        <dbReference type="EMBL" id="AZN73452.1"/>
    </source>
</evidence>
<dbReference type="GO" id="GO:0005737">
    <property type="term" value="C:cytoplasm"/>
    <property type="evidence" value="ECO:0007669"/>
    <property type="project" value="UniProtKB-SubCell"/>
</dbReference>
<dbReference type="NCBIfam" id="NF001399">
    <property type="entry name" value="PRK00283.1"/>
    <property type="match status" value="1"/>
</dbReference>
<dbReference type="GO" id="GO:0007059">
    <property type="term" value="P:chromosome segregation"/>
    <property type="evidence" value="ECO:0007669"/>
    <property type="project" value="UniProtKB-UniRule"/>
</dbReference>
<dbReference type="EMBL" id="CP032509">
    <property type="protein sequence ID" value="AZN73452.1"/>
    <property type="molecule type" value="Genomic_DNA"/>
</dbReference>
<feature type="domain" description="Tyr recombinase" evidence="12">
    <location>
        <begin position="109"/>
        <end position="310"/>
    </location>
</feature>
<organism evidence="14 15">
    <name type="scientific">Georhizobium profundi</name>
    <dbReference type="NCBI Taxonomy" id="2341112"/>
    <lineage>
        <taxon>Bacteria</taxon>
        <taxon>Pseudomonadati</taxon>
        <taxon>Pseudomonadota</taxon>
        <taxon>Alphaproteobacteria</taxon>
        <taxon>Hyphomicrobiales</taxon>
        <taxon>Rhizobiaceae</taxon>
        <taxon>Georhizobium</taxon>
    </lineage>
</organism>
<accession>A0A3S9B930</accession>
<dbReference type="InterPro" id="IPR011932">
    <property type="entry name" value="Recomb_XerD"/>
</dbReference>
<feature type="active site" evidence="11">
    <location>
        <position position="265"/>
    </location>
</feature>
<keyword evidence="10 11" id="KW-0131">Cell cycle</keyword>
<dbReference type="GO" id="GO:0003677">
    <property type="term" value="F:DNA binding"/>
    <property type="evidence" value="ECO:0007669"/>
    <property type="project" value="UniProtKB-UniRule"/>
</dbReference>
<comment type="subcellular location">
    <subcellularLocation>
        <location evidence="1 11">Cytoplasm</location>
    </subcellularLocation>
</comment>
<evidence type="ECO:0000256" key="2">
    <source>
        <dbReference type="ARBA" id="ARBA00010450"/>
    </source>
</evidence>
<dbReference type="Gene3D" id="1.10.150.130">
    <property type="match status" value="1"/>
</dbReference>
<evidence type="ECO:0000256" key="11">
    <source>
        <dbReference type="HAMAP-Rule" id="MF_01807"/>
    </source>
</evidence>
<dbReference type="HAMAP" id="MF_01807">
    <property type="entry name" value="Recomb_XerD"/>
    <property type="match status" value="1"/>
</dbReference>
<evidence type="ECO:0000256" key="4">
    <source>
        <dbReference type="ARBA" id="ARBA00022490"/>
    </source>
</evidence>
<dbReference type="GO" id="GO:0009037">
    <property type="term" value="F:tyrosine-based site-specific recombinase activity"/>
    <property type="evidence" value="ECO:0007669"/>
    <property type="project" value="UniProtKB-UniRule"/>
</dbReference>
<dbReference type="InterPro" id="IPR002104">
    <property type="entry name" value="Integrase_catalytic"/>
</dbReference>
<keyword evidence="6 11" id="KW-0159">Chromosome partition</keyword>
<dbReference type="InterPro" id="IPR013762">
    <property type="entry name" value="Integrase-like_cat_sf"/>
</dbReference>
<feature type="active site" description="O-(3'-phospho-DNA)-tyrosine intermediate" evidence="11">
    <location>
        <position position="297"/>
    </location>
</feature>
<dbReference type="GO" id="GO:0006313">
    <property type="term" value="P:DNA transposition"/>
    <property type="evidence" value="ECO:0007669"/>
    <property type="project" value="UniProtKB-UniRule"/>
</dbReference>
<feature type="active site" evidence="11">
    <location>
        <position position="288"/>
    </location>
</feature>
<dbReference type="Pfam" id="PF00589">
    <property type="entry name" value="Phage_integrase"/>
    <property type="match status" value="1"/>
</dbReference>
<evidence type="ECO:0000256" key="10">
    <source>
        <dbReference type="ARBA" id="ARBA00023306"/>
    </source>
</evidence>
<keyword evidence="7 11" id="KW-0229">DNA integration</keyword>
<protein>
    <recommendedName>
        <fullName evidence="3 11">Tyrosine recombinase XerD</fullName>
    </recommendedName>
</protein>
<feature type="active site" evidence="11">
    <location>
        <position position="183"/>
    </location>
</feature>
<evidence type="ECO:0000259" key="12">
    <source>
        <dbReference type="PROSITE" id="PS51898"/>
    </source>
</evidence>
<evidence type="ECO:0000256" key="7">
    <source>
        <dbReference type="ARBA" id="ARBA00022908"/>
    </source>
</evidence>
<dbReference type="SUPFAM" id="SSF56349">
    <property type="entry name" value="DNA breaking-rejoining enzymes"/>
    <property type="match status" value="1"/>
</dbReference>
<dbReference type="PROSITE" id="PS51898">
    <property type="entry name" value="TYR_RECOMBINASE"/>
    <property type="match status" value="1"/>
</dbReference>
<dbReference type="HAMAP" id="MF_01808">
    <property type="entry name" value="Recomb_XerC_XerD"/>
    <property type="match status" value="1"/>
</dbReference>
<feature type="active site" evidence="11">
    <location>
        <position position="262"/>
    </location>
</feature>
<comment type="function">
    <text evidence="11">Site-specific tyrosine recombinase, which acts by catalyzing the cutting and rejoining of the recombining DNA molecules. The XerC-XerD complex is essential to convert dimers of the bacterial chromosome into monomers to permit their segregation at cell division. It also contributes to the segregational stability of plasmids.</text>
</comment>
<dbReference type="KEGG" id="abaw:D5400_21100"/>
<keyword evidence="15" id="KW-1185">Reference proteome</keyword>
<dbReference type="OrthoDB" id="9801717at2"/>
<reference evidence="14 15" key="1">
    <citation type="submission" date="2018-09" db="EMBL/GenBank/DDBJ databases">
        <title>Marinorhizobium profundi gen. nov., sp. nov., isolated from a deep-sea sediment sample from the New Britain Trench and proposal of Marinorhizobiaceae fam. nov. in the order Rhizobiales of the class Alphaproteobacteria.</title>
        <authorList>
            <person name="Cao J."/>
        </authorList>
    </citation>
    <scope>NUCLEOTIDE SEQUENCE [LARGE SCALE GENOMIC DNA]</scope>
    <source>
        <strain evidence="14 15">WS11</strain>
    </source>
</reference>
<evidence type="ECO:0000256" key="8">
    <source>
        <dbReference type="ARBA" id="ARBA00023125"/>
    </source>
</evidence>
<sequence length="326" mass="35824">MADLSAAHLEAFIEMMGVERGAADNTLTSYARDLDDAFAFLRDHNSSLTTASGTDLDAYLSDIHRRGFAPASQARRLSTLRQFYGFLYSEGVRTDDPTANLQSPAKSVSLPKTMSMADVDRLIEQAETEAGEAGLTPFETCRRLRLLALLELLYATGMRVSELVALPASVVATRSDMLVIRGKGNKERLVPLTGRAQRAAERYRAALQATQVDEARIGGAPDERWLFPADSESGYLARQVFARDLKALAGRAGLDTAHVSPHVLRHAFASHLLANGADLRVVQELLGHADISTTQIYTHVLEERLHRLVQDHHPLAKRGKKQEENA</sequence>
<evidence type="ECO:0000313" key="15">
    <source>
        <dbReference type="Proteomes" id="UP000268192"/>
    </source>
</evidence>
<keyword evidence="5 11" id="KW-0132">Cell division</keyword>
<keyword evidence="9 11" id="KW-0233">DNA recombination</keyword>